<dbReference type="EMBL" id="LCGH01000003">
    <property type="protein sequence ID" value="KKT11665.1"/>
    <property type="molecule type" value="Genomic_DNA"/>
</dbReference>
<feature type="transmembrane region" description="Helical" evidence="1">
    <location>
        <begin position="12"/>
        <end position="33"/>
    </location>
</feature>
<reference evidence="2 3" key="1">
    <citation type="journal article" date="2015" name="Nature">
        <title>rRNA introns, odd ribosomes, and small enigmatic genomes across a large radiation of phyla.</title>
        <authorList>
            <person name="Brown C.T."/>
            <person name="Hug L.A."/>
            <person name="Thomas B.C."/>
            <person name="Sharon I."/>
            <person name="Castelle C.J."/>
            <person name="Singh A."/>
            <person name="Wilkins M.J."/>
            <person name="Williams K.H."/>
            <person name="Banfield J.F."/>
        </authorList>
    </citation>
    <scope>NUCLEOTIDE SEQUENCE [LARGE SCALE GENOMIC DNA]</scope>
</reference>
<organism evidence="2 3">
    <name type="scientific">Candidatus Nomurabacteria bacterium GW2011_GWF2_43_24</name>
    <dbReference type="NCBI Taxonomy" id="1618778"/>
    <lineage>
        <taxon>Bacteria</taxon>
        <taxon>Candidatus Nomuraibacteriota</taxon>
    </lineage>
</organism>
<keyword evidence="1" id="KW-0812">Transmembrane</keyword>
<proteinExistence type="predicted"/>
<protein>
    <submittedName>
        <fullName evidence="2">Ribosomal protein L22</fullName>
    </submittedName>
</protein>
<dbReference type="Proteomes" id="UP000033907">
    <property type="component" value="Unassembled WGS sequence"/>
</dbReference>
<evidence type="ECO:0000256" key="1">
    <source>
        <dbReference type="SAM" id="Phobius"/>
    </source>
</evidence>
<gene>
    <name evidence="2" type="ORF">UV91_C0003G0054</name>
</gene>
<evidence type="ECO:0000313" key="2">
    <source>
        <dbReference type="EMBL" id="KKT11665.1"/>
    </source>
</evidence>
<keyword evidence="2" id="KW-0689">Ribosomal protein</keyword>
<dbReference type="AlphaFoldDB" id="A0A0G1ENX2"/>
<dbReference type="GO" id="GO:0005840">
    <property type="term" value="C:ribosome"/>
    <property type="evidence" value="ECO:0007669"/>
    <property type="project" value="UniProtKB-KW"/>
</dbReference>
<accession>A0A0G1ENX2</accession>
<keyword evidence="1" id="KW-1133">Transmembrane helix</keyword>
<name>A0A0G1ENX2_9BACT</name>
<comment type="caution">
    <text evidence="2">The sequence shown here is derived from an EMBL/GenBank/DDBJ whole genome shotgun (WGS) entry which is preliminary data.</text>
</comment>
<evidence type="ECO:0000313" key="3">
    <source>
        <dbReference type="Proteomes" id="UP000033907"/>
    </source>
</evidence>
<sequence>MYIFRTWTFRWWEVGLLKICLLSLGIILGVYFYDYLAGLMWLWWTLFVLAVIYFIPQFFRNG</sequence>
<keyword evidence="1" id="KW-0472">Membrane</keyword>
<feature type="transmembrane region" description="Helical" evidence="1">
    <location>
        <begin position="39"/>
        <end position="59"/>
    </location>
</feature>
<keyword evidence="2" id="KW-0687">Ribonucleoprotein</keyword>